<feature type="compositionally biased region" description="Basic residues" evidence="1">
    <location>
        <begin position="95"/>
        <end position="107"/>
    </location>
</feature>
<evidence type="ECO:0000313" key="3">
    <source>
        <dbReference type="Proteomes" id="UP000716291"/>
    </source>
</evidence>
<feature type="compositionally biased region" description="Low complexity" evidence="1">
    <location>
        <begin position="42"/>
        <end position="56"/>
    </location>
</feature>
<reference evidence="2" key="1">
    <citation type="journal article" date="2020" name="Microb. Genom.">
        <title>Genetic diversity of clinical and environmental Mucorales isolates obtained from an investigation of mucormycosis cases among solid organ transplant recipients.</title>
        <authorList>
            <person name="Nguyen M.H."/>
            <person name="Kaul D."/>
            <person name="Muto C."/>
            <person name="Cheng S.J."/>
            <person name="Richter R.A."/>
            <person name="Bruno V.M."/>
            <person name="Liu G."/>
            <person name="Beyhan S."/>
            <person name="Sundermann A.J."/>
            <person name="Mounaud S."/>
            <person name="Pasculle A.W."/>
            <person name="Nierman W.C."/>
            <person name="Driscoll E."/>
            <person name="Cumbie R."/>
            <person name="Clancy C.J."/>
            <person name="Dupont C.L."/>
        </authorList>
    </citation>
    <scope>NUCLEOTIDE SEQUENCE</scope>
    <source>
        <strain evidence="2">GL11</strain>
    </source>
</reference>
<feature type="region of interest" description="Disordered" evidence="1">
    <location>
        <begin position="34"/>
        <end position="66"/>
    </location>
</feature>
<dbReference type="Proteomes" id="UP000716291">
    <property type="component" value="Unassembled WGS sequence"/>
</dbReference>
<organism evidence="2 3">
    <name type="scientific">Rhizopus oryzae</name>
    <name type="common">Mucormycosis agent</name>
    <name type="synonym">Rhizopus arrhizus var. delemar</name>
    <dbReference type="NCBI Taxonomy" id="64495"/>
    <lineage>
        <taxon>Eukaryota</taxon>
        <taxon>Fungi</taxon>
        <taxon>Fungi incertae sedis</taxon>
        <taxon>Mucoromycota</taxon>
        <taxon>Mucoromycotina</taxon>
        <taxon>Mucoromycetes</taxon>
        <taxon>Mucorales</taxon>
        <taxon>Mucorineae</taxon>
        <taxon>Rhizopodaceae</taxon>
        <taxon>Rhizopus</taxon>
    </lineage>
</organism>
<comment type="caution">
    <text evidence="2">The sequence shown here is derived from an EMBL/GenBank/DDBJ whole genome shotgun (WGS) entry which is preliminary data.</text>
</comment>
<gene>
    <name evidence="2" type="ORF">G6F64_005894</name>
</gene>
<protein>
    <submittedName>
        <fullName evidence="2">Uncharacterized protein</fullName>
    </submittedName>
</protein>
<proteinExistence type="predicted"/>
<evidence type="ECO:0000256" key="1">
    <source>
        <dbReference type="SAM" id="MobiDB-lite"/>
    </source>
</evidence>
<keyword evidence="3" id="KW-1185">Reference proteome</keyword>
<dbReference type="EMBL" id="JAANQT010000751">
    <property type="protein sequence ID" value="KAG1308645.1"/>
    <property type="molecule type" value="Genomic_DNA"/>
</dbReference>
<accession>A0A9P7BSY9</accession>
<evidence type="ECO:0000313" key="2">
    <source>
        <dbReference type="EMBL" id="KAG1308645.1"/>
    </source>
</evidence>
<dbReference type="AlphaFoldDB" id="A0A9P7BSY9"/>
<sequence length="317" mass="36717">MFSEFEVFRKRPIITYSRKTRLLPLQAEPKLEIYSHTPLPSSPTVQSSISSSSSNSDLIDEEQEEKQDNIFDFPEEEAVIELMVASTRNTSLSPKPHKRSKQTKKPTRIKVQQFAKNKERTAAQASAVQVSIIKPSIVQSSEAQPLAVQTSPVQTSTEHYDIFAFDPFPSRKKFINNNNNTTYSIGHNFISTFNNDKQQLQQLQQPQYPIEKRKRNLVGHLKGASGEKENVLRKEFDFSDDEEEPHNLPIKLSTEQMTRERSKSPELSYEDRMEKELEYIMQSEFGESKEQVRANERPKYQPLNEIKVRVTYTKRSK</sequence>
<feature type="region of interest" description="Disordered" evidence="1">
    <location>
        <begin position="86"/>
        <end position="107"/>
    </location>
</feature>
<name>A0A9P7BSY9_RHIOR</name>
<dbReference type="OrthoDB" id="2291000at2759"/>